<accession>A0ABW3QTA6</accession>
<dbReference type="PROSITE" id="PS51273">
    <property type="entry name" value="GATASE_TYPE_1"/>
    <property type="match status" value="1"/>
</dbReference>
<dbReference type="Pfam" id="PF00425">
    <property type="entry name" value="Chorismate_bind"/>
    <property type="match status" value="1"/>
</dbReference>
<dbReference type="Pfam" id="PF00117">
    <property type="entry name" value="GATase"/>
    <property type="match status" value="1"/>
</dbReference>
<comment type="caution">
    <text evidence="7">The sequence shown here is derived from an EMBL/GenBank/DDBJ whole genome shotgun (WGS) entry which is preliminary data.</text>
</comment>
<organism evidence="7 8">
    <name type="scientific">Saccharothrix hoggarensis</name>
    <dbReference type="NCBI Taxonomy" id="913853"/>
    <lineage>
        <taxon>Bacteria</taxon>
        <taxon>Bacillati</taxon>
        <taxon>Actinomycetota</taxon>
        <taxon>Actinomycetes</taxon>
        <taxon>Pseudonocardiales</taxon>
        <taxon>Pseudonocardiaceae</taxon>
        <taxon>Saccharothrix</taxon>
    </lineage>
</organism>
<keyword evidence="3" id="KW-0456">Lyase</keyword>
<dbReference type="PRINTS" id="PR00096">
    <property type="entry name" value="GATASE"/>
</dbReference>
<proteinExistence type="predicted"/>
<reference evidence="8" key="1">
    <citation type="journal article" date="2019" name="Int. J. Syst. Evol. Microbiol.">
        <title>The Global Catalogue of Microorganisms (GCM) 10K type strain sequencing project: providing services to taxonomists for standard genome sequencing and annotation.</title>
        <authorList>
            <consortium name="The Broad Institute Genomics Platform"/>
            <consortium name="The Broad Institute Genome Sequencing Center for Infectious Disease"/>
            <person name="Wu L."/>
            <person name="Ma J."/>
        </authorList>
    </citation>
    <scope>NUCLEOTIDE SEQUENCE [LARGE SCALE GENOMIC DNA]</scope>
    <source>
        <strain evidence="8">CCUG 60214</strain>
    </source>
</reference>
<dbReference type="InterPro" id="IPR006221">
    <property type="entry name" value="TrpG/PapA_dom"/>
</dbReference>
<dbReference type="PANTHER" id="PTHR11236">
    <property type="entry name" value="AMINOBENZOATE/ANTHRANILATE SYNTHASE"/>
    <property type="match status" value="1"/>
</dbReference>
<dbReference type="EC" id="4.1.3.27" evidence="1"/>
<keyword evidence="8" id="KW-1185">Reference proteome</keyword>
<dbReference type="InterPro" id="IPR017926">
    <property type="entry name" value="GATASE"/>
</dbReference>
<evidence type="ECO:0000256" key="4">
    <source>
        <dbReference type="ARBA" id="ARBA00047683"/>
    </source>
</evidence>
<dbReference type="Gene3D" id="3.40.50.880">
    <property type="match status" value="1"/>
</dbReference>
<evidence type="ECO:0000313" key="7">
    <source>
        <dbReference type="EMBL" id="MFD1147860.1"/>
    </source>
</evidence>
<evidence type="ECO:0000313" key="8">
    <source>
        <dbReference type="Proteomes" id="UP001597168"/>
    </source>
</evidence>
<dbReference type="SUPFAM" id="SSF56322">
    <property type="entry name" value="ADC synthase"/>
    <property type="match status" value="1"/>
</dbReference>
<dbReference type="InterPro" id="IPR005801">
    <property type="entry name" value="ADC_synthase"/>
</dbReference>
<dbReference type="InterPro" id="IPR029062">
    <property type="entry name" value="Class_I_gatase-like"/>
</dbReference>
<keyword evidence="2" id="KW-0315">Glutamine amidotransferase</keyword>
<dbReference type="PRINTS" id="PR00097">
    <property type="entry name" value="ANTSNTHASEII"/>
</dbReference>
<name>A0ABW3QTA6_9PSEU</name>
<dbReference type="EMBL" id="JBHTLK010000048">
    <property type="protein sequence ID" value="MFD1147860.1"/>
    <property type="molecule type" value="Genomic_DNA"/>
</dbReference>
<evidence type="ECO:0000256" key="1">
    <source>
        <dbReference type="ARBA" id="ARBA00012266"/>
    </source>
</evidence>
<sequence length="620" mass="67044">MSALDAVLGTSPPPFALLHRPHVAGDALEVLLGTVSEPALLADVELPEDGRSPAETLVLVPFRQIAERGFAAVDDGEPLLALSVTAREVLPLEDTLDRIPDVPIRLSDGHFDIADDRYADLVRRVVADEIGTGEGANFVIQRSFVADVRDYSPAAALAFFRRLVRRETGTYWTFIVHTGERTFVGASPERHISLAGGEAVMNPISGTYRYPASGPSLPDVMRFLADRKESDELYMVVDEELKMMSRVCDGGARVTGPRLKEMARLAHTEYFIEGRSSLDPRDILRETLLAPTVTGSPLESACRVIRRHEPVGRGYYSGVIALLGHDEHGGHALDSAILIRTADISRGGRLRIGVGATLVRHSDPDSEVAETRAKAAGLLAALESSDTTRFGDHPSVREALRDRNTPIAGFWLAEPGARERPVPALAGLRALVVDAEDTFTSMLAHILRSLGLVVTVARYDEEYAFDGHDVVVLGPGPGDPRDDAHPKIAHLGAAVDALLEERRPFLAVCLSHQVLSRRLGFGIARRDVPNQGVQKEISLFGVPEHVGFYNTFSARSTHDKVDCAGVGVVEVSKEGVDGAPGEVHALRGPHFASVQFHAESVLTRDGERIIGALLVEALNL</sequence>
<feature type="domain" description="Chorismate-utilising enzyme C-terminal" evidence="6">
    <location>
        <begin position="116"/>
        <end position="374"/>
    </location>
</feature>
<evidence type="ECO:0000259" key="5">
    <source>
        <dbReference type="Pfam" id="PF00117"/>
    </source>
</evidence>
<dbReference type="SUPFAM" id="SSF52317">
    <property type="entry name" value="Class I glutamine amidotransferase-like"/>
    <property type="match status" value="1"/>
</dbReference>
<evidence type="ECO:0000256" key="2">
    <source>
        <dbReference type="ARBA" id="ARBA00022962"/>
    </source>
</evidence>
<evidence type="ECO:0000259" key="6">
    <source>
        <dbReference type="Pfam" id="PF00425"/>
    </source>
</evidence>
<gene>
    <name evidence="7" type="ORF">ACFQ3T_12045</name>
</gene>
<feature type="domain" description="Glutamine amidotransferase" evidence="5">
    <location>
        <begin position="431"/>
        <end position="613"/>
    </location>
</feature>
<comment type="catalytic activity">
    <reaction evidence="4">
        <text>chorismate + L-glutamine = anthranilate + pyruvate + L-glutamate + H(+)</text>
        <dbReference type="Rhea" id="RHEA:21732"/>
        <dbReference type="ChEBI" id="CHEBI:15361"/>
        <dbReference type="ChEBI" id="CHEBI:15378"/>
        <dbReference type="ChEBI" id="CHEBI:16567"/>
        <dbReference type="ChEBI" id="CHEBI:29748"/>
        <dbReference type="ChEBI" id="CHEBI:29985"/>
        <dbReference type="ChEBI" id="CHEBI:58359"/>
        <dbReference type="EC" id="4.1.3.27"/>
    </reaction>
</comment>
<dbReference type="Gene3D" id="3.60.120.10">
    <property type="entry name" value="Anthranilate synthase"/>
    <property type="match status" value="1"/>
</dbReference>
<dbReference type="CDD" id="cd01743">
    <property type="entry name" value="GATase1_Anthranilate_Synthase"/>
    <property type="match status" value="1"/>
</dbReference>
<dbReference type="RefSeq" id="WP_380723322.1">
    <property type="nucleotide sequence ID" value="NZ_JBHTLK010000048.1"/>
</dbReference>
<dbReference type="PANTHER" id="PTHR11236:SF49">
    <property type="entry name" value="ANTHRANILATE SYNTHASE COMPONENT 1"/>
    <property type="match status" value="1"/>
</dbReference>
<dbReference type="Proteomes" id="UP001597168">
    <property type="component" value="Unassembled WGS sequence"/>
</dbReference>
<dbReference type="InterPro" id="IPR015890">
    <property type="entry name" value="Chorismate_C"/>
</dbReference>
<dbReference type="InterPro" id="IPR019999">
    <property type="entry name" value="Anth_synth_I-like"/>
</dbReference>
<protein>
    <recommendedName>
        <fullName evidence="1">anthranilate synthase</fullName>
        <ecNumber evidence="1">4.1.3.27</ecNumber>
    </recommendedName>
</protein>
<evidence type="ECO:0000256" key="3">
    <source>
        <dbReference type="ARBA" id="ARBA00023239"/>
    </source>
</evidence>